<protein>
    <recommendedName>
        <fullName evidence="1">GP-PDE domain-containing protein</fullName>
    </recommendedName>
</protein>
<dbReference type="PANTHER" id="PTHR46211">
    <property type="entry name" value="GLYCEROPHOSPHORYL DIESTER PHOSPHODIESTERASE"/>
    <property type="match status" value="1"/>
</dbReference>
<dbReference type="PANTHER" id="PTHR46211:SF1">
    <property type="entry name" value="GLYCEROPHOSPHODIESTER PHOSPHODIESTERASE, CYTOPLASMIC"/>
    <property type="match status" value="1"/>
</dbReference>
<dbReference type="GO" id="GO:0008081">
    <property type="term" value="F:phosphoric diester hydrolase activity"/>
    <property type="evidence" value="ECO:0007669"/>
    <property type="project" value="InterPro"/>
</dbReference>
<dbReference type="Pfam" id="PF03009">
    <property type="entry name" value="GDPD"/>
    <property type="match status" value="1"/>
</dbReference>
<dbReference type="InterPro" id="IPR030395">
    <property type="entry name" value="GP_PDE_dom"/>
</dbReference>
<dbReference type="GO" id="GO:0006629">
    <property type="term" value="P:lipid metabolic process"/>
    <property type="evidence" value="ECO:0007669"/>
    <property type="project" value="InterPro"/>
</dbReference>
<reference evidence="2" key="1">
    <citation type="submission" date="2017-01" db="EMBL/GenBank/DDBJ databases">
        <authorList>
            <person name="Lo R."/>
        </authorList>
    </citation>
    <scope>NUCLEOTIDE SEQUENCE</scope>
    <source>
        <strain evidence="2">537</strain>
    </source>
</reference>
<sequence>MGANVNVFGNITIGSNSVIGGGAVVTKSFPENSKLVGNPAKNLNRIDVQSKLFAHRGAKSFAPENTLSAFKKAVESGADGIELDVHLSQDGFIVVMHDENVDRTTNGKGEIKELSLAEIKKLDAGSWFDEKFKDEKVPTLEEVLETLHELKFTGELNIELKTDKNNYEGIEEKVSGLLRSVKWTFTYIYSSFSFSSLEKMYSVEPSAEYAYIMENDTEKMLQAEKTPFISGIHPNVSWFLKNAEIIEKSTKKFRVWRTEDDQTLFKLFKENPEGIFTNDPKKAIELKKRM</sequence>
<accession>A0AAP8E324</accession>
<dbReference type="EMBL" id="MTJS01000002">
    <property type="protein sequence ID" value="PFG89930.1"/>
    <property type="molecule type" value="Genomic_DNA"/>
</dbReference>
<dbReference type="SUPFAM" id="SSF51695">
    <property type="entry name" value="PLC-like phosphodiesterases"/>
    <property type="match status" value="1"/>
</dbReference>
<dbReference type="InterPro" id="IPR017946">
    <property type="entry name" value="PLC-like_Pdiesterase_TIM-brl"/>
</dbReference>
<reference evidence="2" key="2">
    <citation type="journal article" date="2018" name="Food Control">
        <title>Characterization of Lactococcus lactis isolates from herbs, fruits and vegetables for use as biopreservatives against Listeria monocytogenes in cheese.</title>
        <authorList>
            <person name="Ho V."/>
            <person name="Lo R."/>
            <person name="Bansal N."/>
            <person name="Turner M.S."/>
        </authorList>
    </citation>
    <scope>NUCLEOTIDE SEQUENCE</scope>
    <source>
        <strain evidence="2">537</strain>
    </source>
</reference>
<dbReference type="SUPFAM" id="SSF51161">
    <property type="entry name" value="Trimeric LpxA-like enzymes"/>
    <property type="match status" value="1"/>
</dbReference>
<comment type="caution">
    <text evidence="2">The sequence shown here is derived from an EMBL/GenBank/DDBJ whole genome shotgun (WGS) entry which is preliminary data.</text>
</comment>
<organism evidence="2 3">
    <name type="scientific">Lactococcus lactis</name>
    <dbReference type="NCBI Taxonomy" id="1358"/>
    <lineage>
        <taxon>Bacteria</taxon>
        <taxon>Bacillati</taxon>
        <taxon>Bacillota</taxon>
        <taxon>Bacilli</taxon>
        <taxon>Lactobacillales</taxon>
        <taxon>Streptococcaceae</taxon>
        <taxon>Lactococcus</taxon>
    </lineage>
</organism>
<evidence type="ECO:0000313" key="2">
    <source>
        <dbReference type="EMBL" id="PFG89930.1"/>
    </source>
</evidence>
<dbReference type="PROSITE" id="PS51704">
    <property type="entry name" value="GP_PDE"/>
    <property type="match status" value="1"/>
</dbReference>
<feature type="domain" description="GP-PDE" evidence="1">
    <location>
        <begin position="50"/>
        <end position="290"/>
    </location>
</feature>
<dbReference type="AlphaFoldDB" id="A0AAP8E324"/>
<dbReference type="InterPro" id="IPR011004">
    <property type="entry name" value="Trimer_LpxA-like_sf"/>
</dbReference>
<name>A0AAP8E324_9LACT</name>
<evidence type="ECO:0000259" key="1">
    <source>
        <dbReference type="PROSITE" id="PS51704"/>
    </source>
</evidence>
<proteinExistence type="predicted"/>
<dbReference type="Gene3D" id="2.160.10.10">
    <property type="entry name" value="Hexapeptide repeat proteins"/>
    <property type="match status" value="1"/>
</dbReference>
<dbReference type="Proteomes" id="UP000225275">
    <property type="component" value="Unassembled WGS sequence"/>
</dbReference>
<gene>
    <name evidence="2" type="ORF">BW154_08310</name>
</gene>
<dbReference type="Gene3D" id="3.20.20.190">
    <property type="entry name" value="Phosphatidylinositol (PI) phosphodiesterase"/>
    <property type="match status" value="1"/>
</dbReference>
<evidence type="ECO:0000313" key="3">
    <source>
        <dbReference type="Proteomes" id="UP000225275"/>
    </source>
</evidence>